<comment type="caution">
    <text evidence="1">The sequence shown here is derived from an EMBL/GenBank/DDBJ whole genome shotgun (WGS) entry which is preliminary data.</text>
</comment>
<evidence type="ECO:0000313" key="2">
    <source>
        <dbReference type="Proteomes" id="UP000324222"/>
    </source>
</evidence>
<dbReference type="AlphaFoldDB" id="A0A5B7K3W0"/>
<protein>
    <submittedName>
        <fullName evidence="1">Uncharacterized protein</fullName>
    </submittedName>
</protein>
<reference evidence="1 2" key="1">
    <citation type="submission" date="2019-05" db="EMBL/GenBank/DDBJ databases">
        <title>Another draft genome of Portunus trituberculatus and its Hox gene families provides insights of decapod evolution.</title>
        <authorList>
            <person name="Jeong J.-H."/>
            <person name="Song I."/>
            <person name="Kim S."/>
            <person name="Choi T."/>
            <person name="Kim D."/>
            <person name="Ryu S."/>
            <person name="Kim W."/>
        </authorList>
    </citation>
    <scope>NUCLEOTIDE SEQUENCE [LARGE SCALE GENOMIC DNA]</scope>
    <source>
        <tissue evidence="1">Muscle</tissue>
    </source>
</reference>
<keyword evidence="2" id="KW-1185">Reference proteome</keyword>
<dbReference type="Proteomes" id="UP000324222">
    <property type="component" value="Unassembled WGS sequence"/>
</dbReference>
<sequence>MPARDSPDFVTRLQEAAKLSYTSFSSSSPLVACWCGCRHNFHTIEESDDGKRTLDEAYNLSAKS</sequence>
<proteinExistence type="predicted"/>
<evidence type="ECO:0000313" key="1">
    <source>
        <dbReference type="EMBL" id="MPD00008.1"/>
    </source>
</evidence>
<organism evidence="1 2">
    <name type="scientific">Portunus trituberculatus</name>
    <name type="common">Swimming crab</name>
    <name type="synonym">Neptunus trituberculatus</name>
    <dbReference type="NCBI Taxonomy" id="210409"/>
    <lineage>
        <taxon>Eukaryota</taxon>
        <taxon>Metazoa</taxon>
        <taxon>Ecdysozoa</taxon>
        <taxon>Arthropoda</taxon>
        <taxon>Crustacea</taxon>
        <taxon>Multicrustacea</taxon>
        <taxon>Malacostraca</taxon>
        <taxon>Eumalacostraca</taxon>
        <taxon>Eucarida</taxon>
        <taxon>Decapoda</taxon>
        <taxon>Pleocyemata</taxon>
        <taxon>Brachyura</taxon>
        <taxon>Eubrachyura</taxon>
        <taxon>Portunoidea</taxon>
        <taxon>Portunidae</taxon>
        <taxon>Portuninae</taxon>
        <taxon>Portunus</taxon>
    </lineage>
</organism>
<dbReference type="EMBL" id="VSRR010120920">
    <property type="protein sequence ID" value="MPD00008.1"/>
    <property type="molecule type" value="Genomic_DNA"/>
</dbReference>
<name>A0A5B7K3W0_PORTR</name>
<accession>A0A5B7K3W0</accession>
<gene>
    <name evidence="1" type="ORF">E2C01_095454</name>
</gene>